<name>A0A8H6JDV8_9PEZI</name>
<keyword evidence="2" id="KW-1185">Reference proteome</keyword>
<dbReference type="Proteomes" id="UP000652219">
    <property type="component" value="Unassembled WGS sequence"/>
</dbReference>
<comment type="caution">
    <text evidence="1">The sequence shown here is derived from an EMBL/GenBank/DDBJ whole genome shotgun (WGS) entry which is preliminary data.</text>
</comment>
<protein>
    <submittedName>
        <fullName evidence="1">Uncharacterized protein</fullName>
    </submittedName>
</protein>
<evidence type="ECO:0000313" key="1">
    <source>
        <dbReference type="EMBL" id="KAF6811270.1"/>
    </source>
</evidence>
<proteinExistence type="predicted"/>
<reference evidence="1 2" key="1">
    <citation type="journal article" date="2020" name="Phytopathology">
        <title>Genome Sequence Resources of Colletotrichum truncatum, C. plurivorum, C. musicola, and C. sojae: Four Species Pathogenic to Soybean (Glycine max).</title>
        <authorList>
            <person name="Rogerio F."/>
            <person name="Boufleur T.R."/>
            <person name="Ciampi-Guillardi M."/>
            <person name="Sukno S.A."/>
            <person name="Thon M.R."/>
            <person name="Massola Junior N.S."/>
            <person name="Baroncelli R."/>
        </authorList>
    </citation>
    <scope>NUCLEOTIDE SEQUENCE [LARGE SCALE GENOMIC DNA]</scope>
    <source>
        <strain evidence="1 2">LFN0009</strain>
    </source>
</reference>
<gene>
    <name evidence="1" type="ORF">CSOJ01_05828</name>
</gene>
<dbReference type="EMBL" id="WIGN01000076">
    <property type="protein sequence ID" value="KAF6811270.1"/>
    <property type="molecule type" value="Genomic_DNA"/>
</dbReference>
<sequence length="319" mass="37174">MGFRSTCFTGLRFTLACPYCRRDAYETRLEPPSRLEGSARRLEQKRTNVPVSRIARYQKLHSEKDRLKAMMPKKSRTAWLSTLLCGLKPTIKTKESMQIKEHWYYINSRETLKIGSPTDVPYQPKHELPMDYPGAWSDTSKWNWRLITVHRPLDWNRIVVVYLHLKDLNEALKMCVLWDEGTKVDVSEDKSKKFAYTRWTGSRKEGALRWEATIAVDLQHGDAGPLKDMLDSDPTSIVNADNVTNAWLQQRDSTKYKNVMLYQRFVTYGNDLMKQCMQLWDESMAGDFESFVEPLLPDPRPLSSFRSGRACVPFLKFKD</sequence>
<organism evidence="1 2">
    <name type="scientific">Colletotrichum sojae</name>
    <dbReference type="NCBI Taxonomy" id="2175907"/>
    <lineage>
        <taxon>Eukaryota</taxon>
        <taxon>Fungi</taxon>
        <taxon>Dikarya</taxon>
        <taxon>Ascomycota</taxon>
        <taxon>Pezizomycotina</taxon>
        <taxon>Sordariomycetes</taxon>
        <taxon>Hypocreomycetidae</taxon>
        <taxon>Glomerellales</taxon>
        <taxon>Glomerellaceae</taxon>
        <taxon>Colletotrichum</taxon>
        <taxon>Colletotrichum orchidearum species complex</taxon>
    </lineage>
</organism>
<evidence type="ECO:0000313" key="2">
    <source>
        <dbReference type="Proteomes" id="UP000652219"/>
    </source>
</evidence>
<dbReference type="AlphaFoldDB" id="A0A8H6JDV8"/>
<accession>A0A8H6JDV8</accession>